<dbReference type="EMBL" id="FORP01000016">
    <property type="protein sequence ID" value="SFK24799.1"/>
    <property type="molecule type" value="Genomic_DNA"/>
</dbReference>
<dbReference type="Proteomes" id="UP000199025">
    <property type="component" value="Unassembled WGS sequence"/>
</dbReference>
<organism evidence="2 3">
    <name type="scientific">Amycolatopsis sacchari</name>
    <dbReference type="NCBI Taxonomy" id="115433"/>
    <lineage>
        <taxon>Bacteria</taxon>
        <taxon>Bacillati</taxon>
        <taxon>Actinomycetota</taxon>
        <taxon>Actinomycetes</taxon>
        <taxon>Pseudonocardiales</taxon>
        <taxon>Pseudonocardiaceae</taxon>
        <taxon>Amycolatopsis</taxon>
    </lineage>
</organism>
<dbReference type="AlphaFoldDB" id="A0A1I3Y010"/>
<proteinExistence type="predicted"/>
<dbReference type="CDD" id="cd06543">
    <property type="entry name" value="GH18_PF-ChiA-like"/>
    <property type="match status" value="1"/>
</dbReference>
<dbReference type="PANTHER" id="PTHR42976:SF1">
    <property type="entry name" value="GH18 DOMAIN-CONTAINING PROTEIN-RELATED"/>
    <property type="match status" value="1"/>
</dbReference>
<gene>
    <name evidence="2" type="ORF">SAMN05421835_116116</name>
</gene>
<feature type="chain" id="PRO_5011487413" evidence="1">
    <location>
        <begin position="28"/>
        <end position="319"/>
    </location>
</feature>
<dbReference type="SUPFAM" id="SSF51445">
    <property type="entry name" value="(Trans)glycosidases"/>
    <property type="match status" value="1"/>
</dbReference>
<evidence type="ECO:0000313" key="3">
    <source>
        <dbReference type="Proteomes" id="UP000199025"/>
    </source>
</evidence>
<dbReference type="PANTHER" id="PTHR42976">
    <property type="entry name" value="BIFUNCTIONAL CHITINASE/LYSOZYME-RELATED"/>
    <property type="match status" value="1"/>
</dbReference>
<dbReference type="RefSeq" id="WP_245783223.1">
    <property type="nucleotide sequence ID" value="NZ_FORP01000016.1"/>
</dbReference>
<sequence length="319" mass="33326">MGRWKTRIGLCTAALVAALGFTVPAQAAVTPPGSAPYLDITASTPSLVDMANATGQKTATLAFVLADSTGCNPSWGGVIPLDDSRILNDIKAFQAMGGKVIVATGGAAGPYLEYTCGSAAALTGAYRKILDTVGTNSLDVDVEATIPQDTVNAALKTIQSERGTTISYTMRVQGDDYGMDPYSVQVLQSAAAHGVDVLVNPMTMEFGTSRADWGDAVIAAAQSTLGQLKQIWPGMSDADLKRHLGVTPMIGRNYNGKIFQPDDATQLVQWANANHIGRLAFWSVGRDNGSCPGGGVSPTCSSISQSQYQFTKTFAGFTG</sequence>
<name>A0A1I3Y010_9PSEU</name>
<evidence type="ECO:0000313" key="2">
    <source>
        <dbReference type="EMBL" id="SFK24799.1"/>
    </source>
</evidence>
<keyword evidence="1" id="KW-0732">Signal</keyword>
<evidence type="ECO:0000256" key="1">
    <source>
        <dbReference type="SAM" id="SignalP"/>
    </source>
</evidence>
<reference evidence="2 3" key="1">
    <citation type="submission" date="2016-10" db="EMBL/GenBank/DDBJ databases">
        <authorList>
            <person name="de Groot N.N."/>
        </authorList>
    </citation>
    <scope>NUCLEOTIDE SEQUENCE [LARGE SCALE GENOMIC DNA]</scope>
    <source>
        <strain evidence="2 3">DSM 44468</strain>
    </source>
</reference>
<protein>
    <submittedName>
        <fullName evidence="2">Chitinase</fullName>
    </submittedName>
</protein>
<dbReference type="Gene3D" id="3.20.20.80">
    <property type="entry name" value="Glycosidases"/>
    <property type="match status" value="1"/>
</dbReference>
<keyword evidence="3" id="KW-1185">Reference proteome</keyword>
<accession>A0A1I3Y010</accession>
<dbReference type="InterPro" id="IPR052750">
    <property type="entry name" value="GH18_Chitinase"/>
</dbReference>
<dbReference type="STRING" id="115433.SAMN05421835_116116"/>
<dbReference type="InterPro" id="IPR017853">
    <property type="entry name" value="GH"/>
</dbReference>
<feature type="signal peptide" evidence="1">
    <location>
        <begin position="1"/>
        <end position="27"/>
    </location>
</feature>